<geneLocation type="chloroplast" evidence="1"/>
<keyword evidence="1" id="KW-0150">Chloroplast</keyword>
<dbReference type="EMBL" id="MW344297">
    <property type="protein sequence ID" value="QWW91046.1"/>
    <property type="molecule type" value="Genomic_DNA"/>
</dbReference>
<gene>
    <name evidence="1" type="primary">ycf15</name>
</gene>
<sequence>MLLLKHKTRKN</sequence>
<accession>A0A8F2XSQ0</accession>
<reference evidence="1" key="1">
    <citation type="submission" date="2020-12" db="EMBL/GenBank/DDBJ databases">
        <title>The comparative and phylogenetic analyses of Swertia L. (Gentianaceae) medical plants, mainly in Qinghai area, based on complete chloroplast genomes.</title>
        <authorList>
            <person name="Xu X."/>
            <person name="Li J."/>
            <person name="Chu R."/>
            <person name="Luan M."/>
            <person name="Wang H."/>
            <person name="Song K."/>
            <person name="Wei S."/>
            <person name="Shi Y."/>
            <person name="Zhu S."/>
            <person name="Wei Z."/>
        </authorList>
    </citation>
    <scope>NUCLEOTIDE SEQUENCE</scope>
</reference>
<proteinExistence type="predicted"/>
<dbReference type="EMBL" id="MW344297">
    <property type="protein sequence ID" value="QWW91063.1"/>
    <property type="molecule type" value="Genomic_DNA"/>
</dbReference>
<keyword evidence="1" id="KW-0934">Plastid</keyword>
<protein>
    <submittedName>
        <fullName evidence="1">Ycf15 protein</fullName>
    </submittedName>
</protein>
<organism evidence="1">
    <name type="scientific">Swertia dichotoma</name>
    <dbReference type="NCBI Taxonomy" id="148629"/>
    <lineage>
        <taxon>Eukaryota</taxon>
        <taxon>Viridiplantae</taxon>
        <taxon>Streptophyta</taxon>
        <taxon>Embryophyta</taxon>
        <taxon>Tracheophyta</taxon>
        <taxon>Spermatophyta</taxon>
        <taxon>Magnoliopsida</taxon>
        <taxon>eudicotyledons</taxon>
        <taxon>Gunneridae</taxon>
        <taxon>Pentapetalae</taxon>
        <taxon>asterids</taxon>
        <taxon>lamiids</taxon>
        <taxon>Gentianales</taxon>
        <taxon>Gentianaceae</taxon>
        <taxon>Gentianeae</taxon>
        <taxon>Swertiinae</taxon>
        <taxon>Swertia</taxon>
    </lineage>
</organism>
<name>A0A8F2XSQ0_9GENT</name>
<evidence type="ECO:0000313" key="1">
    <source>
        <dbReference type="EMBL" id="QWW91063.1"/>
    </source>
</evidence>